<dbReference type="EMBL" id="CM037029">
    <property type="protein sequence ID" value="KAH7653161.1"/>
    <property type="molecule type" value="Genomic_DNA"/>
</dbReference>
<comment type="caution">
    <text evidence="1">The sequence shown here is derived from an EMBL/GenBank/DDBJ whole genome shotgun (WGS) entry which is preliminary data.</text>
</comment>
<proteinExistence type="predicted"/>
<keyword evidence="2" id="KW-1185">Reference proteome</keyword>
<name>A0ACB7TYN2_DIOAL</name>
<reference evidence="2" key="1">
    <citation type="journal article" date="2022" name="Nat. Commun.">
        <title>Chromosome evolution and the genetic basis of agronomically important traits in greater yam.</title>
        <authorList>
            <person name="Bredeson J.V."/>
            <person name="Lyons J.B."/>
            <person name="Oniyinde I.O."/>
            <person name="Okereke N.R."/>
            <person name="Kolade O."/>
            <person name="Nnabue I."/>
            <person name="Nwadili C.O."/>
            <person name="Hribova E."/>
            <person name="Parker M."/>
            <person name="Nwogha J."/>
            <person name="Shu S."/>
            <person name="Carlson J."/>
            <person name="Kariba R."/>
            <person name="Muthemba S."/>
            <person name="Knop K."/>
            <person name="Barton G.J."/>
            <person name="Sherwood A.V."/>
            <person name="Lopez-Montes A."/>
            <person name="Asiedu R."/>
            <person name="Jamnadass R."/>
            <person name="Muchugi A."/>
            <person name="Goodstein D."/>
            <person name="Egesi C.N."/>
            <person name="Featherston J."/>
            <person name="Asfaw A."/>
            <person name="Simpson G.G."/>
            <person name="Dolezel J."/>
            <person name="Hendre P.S."/>
            <person name="Van Deynze A."/>
            <person name="Kumar P.L."/>
            <person name="Obidiegwu J.E."/>
            <person name="Bhattacharjee R."/>
            <person name="Rokhsar D.S."/>
        </authorList>
    </citation>
    <scope>NUCLEOTIDE SEQUENCE [LARGE SCALE GENOMIC DNA]</scope>
    <source>
        <strain evidence="2">cv. TDa95/00328</strain>
    </source>
</reference>
<evidence type="ECO:0000313" key="1">
    <source>
        <dbReference type="EMBL" id="KAH7653161.1"/>
    </source>
</evidence>
<evidence type="ECO:0000313" key="2">
    <source>
        <dbReference type="Proteomes" id="UP000827976"/>
    </source>
</evidence>
<protein>
    <submittedName>
        <fullName evidence="1">Uncharacterized protein</fullName>
    </submittedName>
</protein>
<accession>A0ACB7TYN2</accession>
<organism evidence="1 2">
    <name type="scientific">Dioscorea alata</name>
    <name type="common">Purple yam</name>
    <dbReference type="NCBI Taxonomy" id="55571"/>
    <lineage>
        <taxon>Eukaryota</taxon>
        <taxon>Viridiplantae</taxon>
        <taxon>Streptophyta</taxon>
        <taxon>Embryophyta</taxon>
        <taxon>Tracheophyta</taxon>
        <taxon>Spermatophyta</taxon>
        <taxon>Magnoliopsida</taxon>
        <taxon>Liliopsida</taxon>
        <taxon>Dioscoreales</taxon>
        <taxon>Dioscoreaceae</taxon>
        <taxon>Dioscorea</taxon>
    </lineage>
</organism>
<gene>
    <name evidence="1" type="ORF">IHE45_19G063500</name>
</gene>
<dbReference type="Proteomes" id="UP000827976">
    <property type="component" value="Chromosome 19"/>
</dbReference>
<sequence length="116" mass="13034">MDFYEGLCDGNCGGKVLSSTTLYLSHCPPLRPIHESKECLFVRVVQYLQEYFGELLHIILDASFVLEMPKSCSHFIFGIHWIKLALEFPLELDPSIDLTSPPHNVHTYVVAGSLGP</sequence>